<dbReference type="RefSeq" id="WP_188523604.1">
    <property type="nucleotide sequence ID" value="NZ_BMDG01000006.1"/>
</dbReference>
<evidence type="ECO:0008006" key="3">
    <source>
        <dbReference type="Google" id="ProtNLM"/>
    </source>
</evidence>
<proteinExistence type="predicted"/>
<protein>
    <recommendedName>
        <fullName evidence="3">DUF1697 domain-containing protein</fullName>
    </recommendedName>
</protein>
<organism evidence="1 2">
    <name type="scientific">Isoptericola cucumis</name>
    <dbReference type="NCBI Taxonomy" id="1776856"/>
    <lineage>
        <taxon>Bacteria</taxon>
        <taxon>Bacillati</taxon>
        <taxon>Actinomycetota</taxon>
        <taxon>Actinomycetes</taxon>
        <taxon>Micrococcales</taxon>
        <taxon>Promicromonosporaceae</taxon>
        <taxon>Isoptericola</taxon>
    </lineage>
</organism>
<dbReference type="InterPro" id="IPR012545">
    <property type="entry name" value="DUF1697"/>
</dbReference>
<keyword evidence="2" id="KW-1185">Reference proteome</keyword>
<comment type="caution">
    <text evidence="1">The sequence shown here is derived from an EMBL/GenBank/DDBJ whole genome shotgun (WGS) entry which is preliminary data.</text>
</comment>
<sequence>MTFTHAVFYRNMNLGHRGSPVRAVLEQSLRDGGAAAVRSFQTNGTVLLDLGGEGTHADAGAVVAAAAPLLADRAGYAGTGFVRSLDDVAAALDGDPFALTRDERTYRETVTLVDGGQPLPVELPWTDPRDLLDLVAVRPGVVLGVVRGGPGAGGDPNAAVERFTGGVATTRTLGTVQRLLASAARA</sequence>
<dbReference type="EMBL" id="BMDG01000006">
    <property type="protein sequence ID" value="GGI08305.1"/>
    <property type="molecule type" value="Genomic_DNA"/>
</dbReference>
<accession>A0ABQ2B907</accession>
<evidence type="ECO:0000313" key="1">
    <source>
        <dbReference type="EMBL" id="GGI08305.1"/>
    </source>
</evidence>
<evidence type="ECO:0000313" key="2">
    <source>
        <dbReference type="Proteomes" id="UP000632535"/>
    </source>
</evidence>
<name>A0ABQ2B907_9MICO</name>
<dbReference type="SUPFAM" id="SSF160379">
    <property type="entry name" value="SP0830-like"/>
    <property type="match status" value="1"/>
</dbReference>
<gene>
    <name evidence="1" type="ORF">GCM10007368_20500</name>
</gene>
<dbReference type="Pfam" id="PF08002">
    <property type="entry name" value="DUF1697"/>
    <property type="match status" value="1"/>
</dbReference>
<dbReference type="Proteomes" id="UP000632535">
    <property type="component" value="Unassembled WGS sequence"/>
</dbReference>
<reference evidence="2" key="1">
    <citation type="journal article" date="2019" name="Int. J. Syst. Evol. Microbiol.">
        <title>The Global Catalogue of Microorganisms (GCM) 10K type strain sequencing project: providing services to taxonomists for standard genome sequencing and annotation.</title>
        <authorList>
            <consortium name="The Broad Institute Genomics Platform"/>
            <consortium name="The Broad Institute Genome Sequencing Center for Infectious Disease"/>
            <person name="Wu L."/>
            <person name="Ma J."/>
        </authorList>
    </citation>
    <scope>NUCLEOTIDE SEQUENCE [LARGE SCALE GENOMIC DNA]</scope>
    <source>
        <strain evidence="2">CCM 8653</strain>
    </source>
</reference>